<name>A0A482T6Y4_9EURY</name>
<protein>
    <submittedName>
        <fullName evidence="1">Uncharacterized protein</fullName>
    </submittedName>
</protein>
<comment type="caution">
    <text evidence="1">The sequence shown here is derived from an EMBL/GenBank/DDBJ whole genome shotgun (WGS) entry which is preliminary data.</text>
</comment>
<sequence length="100" mass="11028">MKKSDDKRLESIAREQYHDACYLGTDGVGADHFWSIYHQAVVIVSSDGEAVETVELENTPYETLGEWLDYTETERGEWETVLVADGGLPGMVAGAMEVAS</sequence>
<proteinExistence type="predicted"/>
<dbReference type="RefSeq" id="WP_129786241.1">
    <property type="nucleotide sequence ID" value="NZ_RZHH01000003.1"/>
</dbReference>
<organism evidence="1 2">
    <name type="scientific">Halogeometricum borinquense</name>
    <dbReference type="NCBI Taxonomy" id="60847"/>
    <lineage>
        <taxon>Archaea</taxon>
        <taxon>Methanobacteriati</taxon>
        <taxon>Methanobacteriota</taxon>
        <taxon>Stenosarchaea group</taxon>
        <taxon>Halobacteria</taxon>
        <taxon>Halobacteriales</taxon>
        <taxon>Haloferacaceae</taxon>
        <taxon>Halogeometricum</taxon>
    </lineage>
</organism>
<dbReference type="AlphaFoldDB" id="A0A482T6Y4"/>
<accession>A0A482T6Y4</accession>
<dbReference type="Proteomes" id="UP000294028">
    <property type="component" value="Unassembled WGS sequence"/>
</dbReference>
<evidence type="ECO:0000313" key="2">
    <source>
        <dbReference type="Proteomes" id="UP000294028"/>
    </source>
</evidence>
<reference evidence="1 2" key="1">
    <citation type="submission" date="2018-12" db="EMBL/GenBank/DDBJ databases">
        <title>Genome analysis provides insights into bioremediation potentialities of Halogeometricum borinquense strain N11.</title>
        <authorList>
            <person name="Najjari A."/>
            <person name="Youssef N."/>
            <person name="Fhoula I."/>
            <person name="Ben Dhia O."/>
            <person name="Mahjoubi M."/>
            <person name="Ouzari H.I."/>
            <person name="Cherif A."/>
        </authorList>
    </citation>
    <scope>NUCLEOTIDE SEQUENCE [LARGE SCALE GENOMIC DNA]</scope>
    <source>
        <strain evidence="1 2">N11</strain>
    </source>
</reference>
<dbReference type="EMBL" id="RZHH01000003">
    <property type="protein sequence ID" value="RYJ08355.1"/>
    <property type="molecule type" value="Genomic_DNA"/>
</dbReference>
<evidence type="ECO:0000313" key="1">
    <source>
        <dbReference type="EMBL" id="RYJ08355.1"/>
    </source>
</evidence>
<gene>
    <name evidence="1" type="ORF">ELS19_17540</name>
</gene>